<evidence type="ECO:0000256" key="1">
    <source>
        <dbReference type="SAM" id="MobiDB-lite"/>
    </source>
</evidence>
<sequence>MSVVASPAQPDPTPLPGTAGSTTAAATERFLESRTAATTRAGYAETLTAITGPDDPVAALTPEQYAAVMDRWKAAAAATWNRHLSAPGLLHHLGPTPGTAGHQPRPALRERVLWRLRYDTAARAEEILTLNVEGLGLEFRRARVTSKGARNWRPRVIKCRVFTRSGAVKVTWRSG</sequence>
<comment type="caution">
    <text evidence="2">The sequence shown here is derived from an EMBL/GenBank/DDBJ whole genome shotgun (WGS) entry which is preliminary data.</text>
</comment>
<dbReference type="Proteomes" id="UP000583800">
    <property type="component" value="Unassembled WGS sequence"/>
</dbReference>
<name>A0A7X0C584_9ACTN</name>
<dbReference type="RefSeq" id="WP_185085588.1">
    <property type="nucleotide sequence ID" value="NZ_JACHJB010000002.1"/>
</dbReference>
<protein>
    <submittedName>
        <fullName evidence="2">Uncharacterized protein</fullName>
    </submittedName>
</protein>
<gene>
    <name evidence="2" type="ORF">FHU36_004230</name>
</gene>
<keyword evidence="3" id="KW-1185">Reference proteome</keyword>
<dbReference type="EMBL" id="JACHJB010000002">
    <property type="protein sequence ID" value="MBB6347685.1"/>
    <property type="molecule type" value="Genomic_DNA"/>
</dbReference>
<accession>A0A7X0C584</accession>
<evidence type="ECO:0000313" key="3">
    <source>
        <dbReference type="Proteomes" id="UP000583800"/>
    </source>
</evidence>
<dbReference type="GO" id="GO:0003677">
    <property type="term" value="F:DNA binding"/>
    <property type="evidence" value="ECO:0007669"/>
    <property type="project" value="InterPro"/>
</dbReference>
<evidence type="ECO:0000313" key="2">
    <source>
        <dbReference type="EMBL" id="MBB6347685.1"/>
    </source>
</evidence>
<reference evidence="2 3" key="1">
    <citation type="submission" date="2020-08" db="EMBL/GenBank/DDBJ databases">
        <title>Sequencing the genomes of 1000 actinobacteria strains.</title>
        <authorList>
            <person name="Klenk H.-P."/>
        </authorList>
    </citation>
    <scope>NUCLEOTIDE SEQUENCE [LARGE SCALE GENOMIC DNA]</scope>
    <source>
        <strain evidence="2 3">DSM 45913</strain>
    </source>
</reference>
<feature type="region of interest" description="Disordered" evidence="1">
    <location>
        <begin position="1"/>
        <end position="23"/>
    </location>
</feature>
<dbReference type="SUPFAM" id="SSF56349">
    <property type="entry name" value="DNA breaking-rejoining enzymes"/>
    <property type="match status" value="1"/>
</dbReference>
<dbReference type="AlphaFoldDB" id="A0A7X0C584"/>
<organism evidence="2 3">
    <name type="scientific">Nonomuraea muscovyensis</name>
    <dbReference type="NCBI Taxonomy" id="1124761"/>
    <lineage>
        <taxon>Bacteria</taxon>
        <taxon>Bacillati</taxon>
        <taxon>Actinomycetota</taxon>
        <taxon>Actinomycetes</taxon>
        <taxon>Streptosporangiales</taxon>
        <taxon>Streptosporangiaceae</taxon>
        <taxon>Nonomuraea</taxon>
    </lineage>
</organism>
<dbReference type="InterPro" id="IPR011010">
    <property type="entry name" value="DNA_brk_join_enz"/>
</dbReference>
<proteinExistence type="predicted"/>